<evidence type="ECO:0008006" key="4">
    <source>
        <dbReference type="Google" id="ProtNLM"/>
    </source>
</evidence>
<feature type="transmembrane region" description="Helical" evidence="2">
    <location>
        <begin position="40"/>
        <end position="61"/>
    </location>
</feature>
<dbReference type="AlphaFoldDB" id="A0AB39RM04"/>
<keyword evidence="2" id="KW-1133">Transmembrane helix</keyword>
<evidence type="ECO:0000313" key="3">
    <source>
        <dbReference type="EMBL" id="XDQ54938.1"/>
    </source>
</evidence>
<protein>
    <recommendedName>
        <fullName evidence="4">DUF732 domain-containing protein</fullName>
    </recommendedName>
</protein>
<feature type="region of interest" description="Disordered" evidence="1">
    <location>
        <begin position="64"/>
        <end position="96"/>
    </location>
</feature>
<sequence>MSQQQYPQQPQPGWGGPQQQGYGTPPFQPQPPKKSKAGKIVGFGCLGVVALFVLIGIVAAASGGNGDSTDTGAKDKAVAAGRTPESDKAEATPAQKTKTQAEQFKVCVAKSGTATEKKAVQHVTKVTGADKRNDILDSAEVYTDFTGGLMSDNQGDAKLIASAFTSCYESKNGLVSVYGQDGDLIANANY</sequence>
<evidence type="ECO:0000256" key="1">
    <source>
        <dbReference type="SAM" id="MobiDB-lite"/>
    </source>
</evidence>
<keyword evidence="2" id="KW-0472">Membrane</keyword>
<feature type="compositionally biased region" description="Low complexity" evidence="1">
    <location>
        <begin position="1"/>
        <end position="12"/>
    </location>
</feature>
<keyword evidence="2" id="KW-0812">Transmembrane</keyword>
<proteinExistence type="predicted"/>
<feature type="region of interest" description="Disordered" evidence="1">
    <location>
        <begin position="1"/>
        <end position="36"/>
    </location>
</feature>
<dbReference type="EMBL" id="CP163443">
    <property type="protein sequence ID" value="XDQ54938.1"/>
    <property type="molecule type" value="Genomic_DNA"/>
</dbReference>
<name>A0AB39RM04_9ACTN</name>
<organism evidence="3">
    <name type="scientific">Streptomyces sp. R41</name>
    <dbReference type="NCBI Taxonomy" id="3238632"/>
    <lineage>
        <taxon>Bacteria</taxon>
        <taxon>Bacillati</taxon>
        <taxon>Actinomycetota</taxon>
        <taxon>Actinomycetes</taxon>
        <taxon>Kitasatosporales</taxon>
        <taxon>Streptomycetaceae</taxon>
        <taxon>Streptomyces</taxon>
    </lineage>
</organism>
<accession>A0AB39RM04</accession>
<gene>
    <name evidence="3" type="ORF">AB5J53_26385</name>
</gene>
<dbReference type="RefSeq" id="WP_369248132.1">
    <property type="nucleotide sequence ID" value="NZ_CP163443.1"/>
</dbReference>
<evidence type="ECO:0000256" key="2">
    <source>
        <dbReference type="SAM" id="Phobius"/>
    </source>
</evidence>
<reference evidence="3" key="1">
    <citation type="submission" date="2024-07" db="EMBL/GenBank/DDBJ databases">
        <authorList>
            <person name="Yu S.T."/>
        </authorList>
    </citation>
    <scope>NUCLEOTIDE SEQUENCE</scope>
    <source>
        <strain evidence="3">R41</strain>
    </source>
</reference>